<dbReference type="GO" id="GO:0042254">
    <property type="term" value="P:ribosome biogenesis"/>
    <property type="evidence" value="ECO:0007669"/>
    <property type="project" value="UniProtKB-KW"/>
</dbReference>
<dbReference type="Proteomes" id="UP000177040">
    <property type="component" value="Unassembled WGS sequence"/>
</dbReference>
<gene>
    <name evidence="8" type="primary">der</name>
    <name evidence="12" type="ORF">A2983_03520</name>
</gene>
<dbReference type="SUPFAM" id="SSF52540">
    <property type="entry name" value="P-loop containing nucleoside triphosphate hydrolases"/>
    <property type="match status" value="2"/>
</dbReference>
<dbReference type="InterPro" id="IPR027417">
    <property type="entry name" value="P-loop_NTPase"/>
</dbReference>
<evidence type="ECO:0000256" key="6">
    <source>
        <dbReference type="ARBA" id="ARBA00023134"/>
    </source>
</evidence>
<feature type="binding site" evidence="8">
    <location>
        <begin position="26"/>
        <end position="33"/>
    </location>
    <ligand>
        <name>GTP</name>
        <dbReference type="ChEBI" id="CHEBI:37565"/>
        <label>1</label>
    </ligand>
</feature>
<reference evidence="12 13" key="1">
    <citation type="journal article" date="2016" name="Nat. Commun.">
        <title>Thousands of microbial genomes shed light on interconnected biogeochemical processes in an aquifer system.</title>
        <authorList>
            <person name="Anantharaman K."/>
            <person name="Brown C.T."/>
            <person name="Hug L.A."/>
            <person name="Sharon I."/>
            <person name="Castelle C.J."/>
            <person name="Probst A.J."/>
            <person name="Thomas B.C."/>
            <person name="Singh A."/>
            <person name="Wilkins M.J."/>
            <person name="Karaoz U."/>
            <person name="Brodie E.L."/>
            <person name="Williams K.H."/>
            <person name="Hubbard S.S."/>
            <person name="Banfield J.F."/>
        </authorList>
    </citation>
    <scope>NUCLEOTIDE SEQUENCE [LARGE SCALE GENOMIC DNA]</scope>
</reference>
<dbReference type="Pfam" id="PF01926">
    <property type="entry name" value="MMR_HSR1"/>
    <property type="match status" value="2"/>
</dbReference>
<keyword evidence="6 8" id="KW-0342">GTP-binding</keyword>
<accession>A0A1F6N2G0</accession>
<evidence type="ECO:0000259" key="11">
    <source>
        <dbReference type="PROSITE" id="PS51712"/>
    </source>
</evidence>
<evidence type="ECO:0000256" key="10">
    <source>
        <dbReference type="RuleBase" id="RU004481"/>
    </source>
</evidence>
<dbReference type="Pfam" id="PF14714">
    <property type="entry name" value="KH_dom-like"/>
    <property type="match status" value="1"/>
</dbReference>
<evidence type="ECO:0000256" key="9">
    <source>
        <dbReference type="PROSITE-ProRule" id="PRU01049"/>
    </source>
</evidence>
<dbReference type="PRINTS" id="PR00326">
    <property type="entry name" value="GTP1OBG"/>
</dbReference>
<organism evidence="12 13">
    <name type="scientific">Candidatus Magasanikbacteria bacterium RIFCSPLOWO2_01_FULL_40_15</name>
    <dbReference type="NCBI Taxonomy" id="1798686"/>
    <lineage>
        <taxon>Bacteria</taxon>
        <taxon>Candidatus Magasanikiibacteriota</taxon>
    </lineage>
</organism>
<evidence type="ECO:0000313" key="12">
    <source>
        <dbReference type="EMBL" id="OGH78119.1"/>
    </source>
</evidence>
<comment type="similarity">
    <text evidence="1 8 9 10">Belongs to the TRAFAC class TrmE-Era-EngA-EngB-Septin-like GTPase superfamily. EngA (Der) GTPase family.</text>
</comment>
<dbReference type="Gene3D" id="3.30.300.20">
    <property type="match status" value="1"/>
</dbReference>
<evidence type="ECO:0000313" key="13">
    <source>
        <dbReference type="Proteomes" id="UP000177040"/>
    </source>
</evidence>
<dbReference type="InterPro" id="IPR006073">
    <property type="entry name" value="GTP-bd"/>
</dbReference>
<proteinExistence type="inferred from homology"/>
<dbReference type="InterPro" id="IPR005225">
    <property type="entry name" value="Small_GTP-bd"/>
</dbReference>
<protein>
    <recommendedName>
        <fullName evidence="2 8">GTPase Der</fullName>
    </recommendedName>
    <alternativeName>
        <fullName evidence="7 8">GTP-binding protein EngA</fullName>
    </alternativeName>
</protein>
<dbReference type="PANTHER" id="PTHR43834">
    <property type="entry name" value="GTPASE DER"/>
    <property type="match status" value="1"/>
</dbReference>
<dbReference type="HAMAP" id="MF_00195">
    <property type="entry name" value="GTPase_Der"/>
    <property type="match status" value="1"/>
</dbReference>
<dbReference type="PROSITE" id="PS51712">
    <property type="entry name" value="G_ENGA"/>
    <property type="match status" value="1"/>
</dbReference>
<evidence type="ECO:0000256" key="7">
    <source>
        <dbReference type="ARBA" id="ARBA00032345"/>
    </source>
</evidence>
<feature type="domain" description="EngA-type G" evidence="11">
    <location>
        <begin position="205"/>
        <end position="385"/>
    </location>
</feature>
<comment type="caution">
    <text evidence="12">The sequence shown here is derived from an EMBL/GenBank/DDBJ whole genome shotgun (WGS) entry which is preliminary data.</text>
</comment>
<dbReference type="CDD" id="cd01895">
    <property type="entry name" value="EngA2"/>
    <property type="match status" value="1"/>
</dbReference>
<keyword evidence="5 8" id="KW-0547">Nucleotide-binding</keyword>
<dbReference type="InterPro" id="IPR032859">
    <property type="entry name" value="KH_dom-like"/>
</dbReference>
<feature type="binding site" evidence="8">
    <location>
        <begin position="73"/>
        <end position="77"/>
    </location>
    <ligand>
        <name>GTP</name>
        <dbReference type="ChEBI" id="CHEBI:37565"/>
        <label>1</label>
    </ligand>
</feature>
<evidence type="ECO:0000256" key="1">
    <source>
        <dbReference type="ARBA" id="ARBA00008279"/>
    </source>
</evidence>
<sequence>MILLINYMATPTTKPTRNLPIAVIIGRANVGKSSLFNRVIEDSKALVSNVAGTTRTNNEGEVLWRGKNIKIIDTGGQDTAENEFFAEEILAQADSALQLADAIVFVADTQVGILPQELELIKKIRQRFLGKNIPIIFVANKCDKPKYELEIYNQEWLGLGLGSPLAVSAASGRGVGDFLDVLYTALGKKNKRPKILSLVEPKNPLRVALIGKPNVGKSSLFNKLIGEEKVIVSPIAHTTRESFDTTLVYEADKIKHHITFVDTAGIRRKSRVEGGLENQGVHKSLESIERSDIVLLVLDANEALSSQDLQLGGLLERHSRSVIIVLNKWDLTDDVSDAHRQDVKEKIYQHFPHLKFAPIVMVSGKTGYRVHQIFPLLLEVNAARKTIIDSKELDEFFRTIKRLHKPAKGKGTRQPGLLGLSQINAAPPIFELFIKYQTSLHLSYVHFIENKLREQFNFIGAPIVIKLTKMKR</sequence>
<feature type="binding site" evidence="8">
    <location>
        <begin position="327"/>
        <end position="330"/>
    </location>
    <ligand>
        <name>GTP</name>
        <dbReference type="ChEBI" id="CHEBI:37565"/>
        <label>2</label>
    </ligand>
</feature>
<evidence type="ECO:0000256" key="3">
    <source>
        <dbReference type="ARBA" id="ARBA00022517"/>
    </source>
</evidence>
<dbReference type="PIRSF" id="PIRSF006485">
    <property type="entry name" value="GTP-binding_EngA"/>
    <property type="match status" value="1"/>
</dbReference>
<dbReference type="PANTHER" id="PTHR43834:SF6">
    <property type="entry name" value="GTPASE DER"/>
    <property type="match status" value="1"/>
</dbReference>
<comment type="subunit">
    <text evidence="8">Associates with the 50S ribosomal subunit.</text>
</comment>
<feature type="binding site" evidence="8">
    <location>
        <begin position="211"/>
        <end position="218"/>
    </location>
    <ligand>
        <name>GTP</name>
        <dbReference type="ChEBI" id="CHEBI:37565"/>
        <label>2</label>
    </ligand>
</feature>
<evidence type="ECO:0000256" key="2">
    <source>
        <dbReference type="ARBA" id="ARBA00020953"/>
    </source>
</evidence>
<dbReference type="NCBIfam" id="TIGR00231">
    <property type="entry name" value="small_GTP"/>
    <property type="match status" value="2"/>
</dbReference>
<dbReference type="GO" id="GO:0005525">
    <property type="term" value="F:GTP binding"/>
    <property type="evidence" value="ECO:0007669"/>
    <property type="project" value="UniProtKB-UniRule"/>
</dbReference>
<feature type="binding site" evidence="8">
    <location>
        <begin position="140"/>
        <end position="143"/>
    </location>
    <ligand>
        <name>GTP</name>
        <dbReference type="ChEBI" id="CHEBI:37565"/>
        <label>1</label>
    </ligand>
</feature>
<dbReference type="CDD" id="cd01894">
    <property type="entry name" value="EngA1"/>
    <property type="match status" value="1"/>
</dbReference>
<feature type="binding site" evidence="8">
    <location>
        <begin position="262"/>
        <end position="266"/>
    </location>
    <ligand>
        <name>GTP</name>
        <dbReference type="ChEBI" id="CHEBI:37565"/>
        <label>2</label>
    </ligand>
</feature>
<dbReference type="EMBL" id="MFQH01000017">
    <property type="protein sequence ID" value="OGH78119.1"/>
    <property type="molecule type" value="Genomic_DNA"/>
</dbReference>
<dbReference type="NCBIfam" id="TIGR03594">
    <property type="entry name" value="GTPase_EngA"/>
    <property type="match status" value="1"/>
</dbReference>
<evidence type="ECO:0000256" key="4">
    <source>
        <dbReference type="ARBA" id="ARBA00022737"/>
    </source>
</evidence>
<comment type="function">
    <text evidence="8 10">GTPase that plays an essential role in the late steps of ribosome biogenesis.</text>
</comment>
<dbReference type="AlphaFoldDB" id="A0A1F6N2G0"/>
<evidence type="ECO:0000256" key="5">
    <source>
        <dbReference type="ARBA" id="ARBA00022741"/>
    </source>
</evidence>
<dbReference type="Gene3D" id="3.40.50.300">
    <property type="entry name" value="P-loop containing nucleotide triphosphate hydrolases"/>
    <property type="match status" value="2"/>
</dbReference>
<dbReference type="InterPro" id="IPR015946">
    <property type="entry name" value="KH_dom-like_a/b"/>
</dbReference>
<keyword evidence="3 8" id="KW-0690">Ribosome biogenesis</keyword>
<dbReference type="InterPro" id="IPR031166">
    <property type="entry name" value="G_ENGA"/>
</dbReference>
<name>A0A1F6N2G0_9BACT</name>
<dbReference type="InterPro" id="IPR016484">
    <property type="entry name" value="GTPase_Der"/>
</dbReference>
<evidence type="ECO:0000256" key="8">
    <source>
        <dbReference type="HAMAP-Rule" id="MF_00195"/>
    </source>
</evidence>
<keyword evidence="4 10" id="KW-0677">Repeat</keyword>